<dbReference type="GO" id="GO:0004519">
    <property type="term" value="F:endonuclease activity"/>
    <property type="evidence" value="ECO:0007669"/>
    <property type="project" value="UniProtKB-KW"/>
</dbReference>
<evidence type="ECO:0000259" key="1">
    <source>
        <dbReference type="Pfam" id="PF05685"/>
    </source>
</evidence>
<name>A0ABT3L5M8_9CYAN</name>
<dbReference type="Gene3D" id="3.90.1570.10">
    <property type="entry name" value="tt1808, chain A"/>
    <property type="match status" value="1"/>
</dbReference>
<comment type="caution">
    <text evidence="2">The sequence shown here is derived from an EMBL/GenBank/DDBJ whole genome shotgun (WGS) entry which is preliminary data.</text>
</comment>
<protein>
    <submittedName>
        <fullName evidence="2">Uma2 family endonuclease</fullName>
    </submittedName>
</protein>
<dbReference type="CDD" id="cd06260">
    <property type="entry name" value="DUF820-like"/>
    <property type="match status" value="1"/>
</dbReference>
<dbReference type="SUPFAM" id="SSF52980">
    <property type="entry name" value="Restriction endonuclease-like"/>
    <property type="match status" value="1"/>
</dbReference>
<keyword evidence="2" id="KW-0540">Nuclease</keyword>
<keyword evidence="2" id="KW-0255">Endonuclease</keyword>
<dbReference type="RefSeq" id="WP_265264556.1">
    <property type="nucleotide sequence ID" value="NZ_JAIHOM010000045.1"/>
</dbReference>
<proteinExistence type="predicted"/>
<keyword evidence="2" id="KW-0378">Hydrolase</keyword>
<dbReference type="PANTHER" id="PTHR47152:SF2">
    <property type="entry name" value="SLR2084 PROTEIN"/>
    <property type="match status" value="1"/>
</dbReference>
<dbReference type="EMBL" id="JAIHOM010000045">
    <property type="protein sequence ID" value="MCW6036752.1"/>
    <property type="molecule type" value="Genomic_DNA"/>
</dbReference>
<keyword evidence="3" id="KW-1185">Reference proteome</keyword>
<dbReference type="Pfam" id="PF05685">
    <property type="entry name" value="Uma2"/>
    <property type="match status" value="1"/>
</dbReference>
<dbReference type="InterPro" id="IPR008538">
    <property type="entry name" value="Uma2"/>
</dbReference>
<sequence length="218" mass="25001">MSIATSEPPATQSTKGEQRVVLRCISWDAYVQLLGLLPQSRGARLTYDQGVLEITMPLEDHEFFRCLIERFIIVLVELLNLPIKTMGSTTLNYPPLQRGAEPDNAYYIQNQPLVKGRNVDFASDPPPDLVVEVDITHTDIAKNQFYAALGVPEFWRFNGEVWRIYSLQEGGYVEVDYSPTFSQVPKEWLYDFLVMAKEDEVGAMRELRERWRACFGES</sequence>
<dbReference type="InterPro" id="IPR012296">
    <property type="entry name" value="Nuclease_put_TT1808"/>
</dbReference>
<evidence type="ECO:0000313" key="2">
    <source>
        <dbReference type="EMBL" id="MCW6036752.1"/>
    </source>
</evidence>
<dbReference type="InterPro" id="IPR011335">
    <property type="entry name" value="Restrct_endonuc-II-like"/>
</dbReference>
<dbReference type="Proteomes" id="UP001526426">
    <property type="component" value="Unassembled WGS sequence"/>
</dbReference>
<organism evidence="2 3">
    <name type="scientific">Spirulina subsalsa FACHB-351</name>
    <dbReference type="NCBI Taxonomy" id="234711"/>
    <lineage>
        <taxon>Bacteria</taxon>
        <taxon>Bacillati</taxon>
        <taxon>Cyanobacteriota</taxon>
        <taxon>Cyanophyceae</taxon>
        <taxon>Spirulinales</taxon>
        <taxon>Spirulinaceae</taxon>
        <taxon>Spirulina</taxon>
    </lineage>
</organism>
<evidence type="ECO:0000313" key="3">
    <source>
        <dbReference type="Proteomes" id="UP001526426"/>
    </source>
</evidence>
<feature type="domain" description="Putative restriction endonuclease" evidence="1">
    <location>
        <begin position="27"/>
        <end position="180"/>
    </location>
</feature>
<reference evidence="2 3" key="1">
    <citation type="submission" date="2021-08" db="EMBL/GenBank/DDBJ databases">
        <title>Draft genome sequence of Spirulina subsalsa with high tolerance to salinity and hype-accumulation of phycocyanin.</title>
        <authorList>
            <person name="Pei H."/>
            <person name="Jiang L."/>
        </authorList>
    </citation>
    <scope>NUCLEOTIDE SEQUENCE [LARGE SCALE GENOMIC DNA]</scope>
    <source>
        <strain evidence="2 3">FACHB-351</strain>
    </source>
</reference>
<dbReference type="PANTHER" id="PTHR47152">
    <property type="entry name" value="SLR2084 PROTEIN-RELATED"/>
    <property type="match status" value="1"/>
</dbReference>
<gene>
    <name evidence="2" type="ORF">K4A83_10830</name>
</gene>
<accession>A0ABT3L5M8</accession>